<dbReference type="InterPro" id="IPR002035">
    <property type="entry name" value="VWF_A"/>
</dbReference>
<gene>
    <name evidence="2" type="ORF">FYJ24_11175</name>
</gene>
<dbReference type="InterPro" id="IPR050458">
    <property type="entry name" value="LolB"/>
</dbReference>
<dbReference type="InterPro" id="IPR008912">
    <property type="entry name" value="Uncharacterised_CoxE"/>
</dbReference>
<dbReference type="Gene3D" id="3.40.50.410">
    <property type="entry name" value="von Willebrand factor, type A domain"/>
    <property type="match status" value="1"/>
</dbReference>
<accession>A0A6N7VU56</accession>
<dbReference type="EMBL" id="VULO01000015">
    <property type="protein sequence ID" value="MSS85304.1"/>
    <property type="molecule type" value="Genomic_DNA"/>
</dbReference>
<dbReference type="Proteomes" id="UP000470875">
    <property type="component" value="Unassembled WGS sequence"/>
</dbReference>
<evidence type="ECO:0000259" key="1">
    <source>
        <dbReference type="SMART" id="SM00327"/>
    </source>
</evidence>
<dbReference type="RefSeq" id="WP_206192685.1">
    <property type="nucleotide sequence ID" value="NZ_VULO01000015.1"/>
</dbReference>
<dbReference type="InterPro" id="IPR036465">
    <property type="entry name" value="vWFA_dom_sf"/>
</dbReference>
<dbReference type="PANTHER" id="PTHR30634:SF16">
    <property type="entry name" value="OUTER-MEMBRANE LIPOPROTEIN LOLB"/>
    <property type="match status" value="1"/>
</dbReference>
<evidence type="ECO:0000313" key="3">
    <source>
        <dbReference type="Proteomes" id="UP000470875"/>
    </source>
</evidence>
<dbReference type="PANTHER" id="PTHR30634">
    <property type="entry name" value="OUTER MEMBRANE LOLAB LIPOPROTEIN INSERTION APPARATUS"/>
    <property type="match status" value="1"/>
</dbReference>
<protein>
    <submittedName>
        <fullName evidence="2">VWA domain-containing protein</fullName>
    </submittedName>
</protein>
<evidence type="ECO:0000313" key="2">
    <source>
        <dbReference type="EMBL" id="MSS85304.1"/>
    </source>
</evidence>
<feature type="domain" description="VWFA" evidence="1">
    <location>
        <begin position="208"/>
        <end position="367"/>
    </location>
</feature>
<dbReference type="SMART" id="SM00327">
    <property type="entry name" value="VWA"/>
    <property type="match status" value="1"/>
</dbReference>
<proteinExistence type="predicted"/>
<dbReference type="Pfam" id="PF05762">
    <property type="entry name" value="VWA_CoxE"/>
    <property type="match status" value="1"/>
</dbReference>
<reference evidence="2 3" key="1">
    <citation type="submission" date="2019-08" db="EMBL/GenBank/DDBJ databases">
        <title>In-depth cultivation of the pig gut microbiome towards novel bacterial diversity and tailored functional studies.</title>
        <authorList>
            <person name="Wylensek D."/>
            <person name="Hitch T.C.A."/>
            <person name="Clavel T."/>
        </authorList>
    </citation>
    <scope>NUCLEOTIDE SEQUENCE [LARGE SCALE GENOMIC DNA]</scope>
    <source>
        <strain evidence="2 3">WB03_NA08</strain>
    </source>
</reference>
<keyword evidence="3" id="KW-1185">Reference proteome</keyword>
<name>A0A6N7VU56_9ACTO</name>
<sequence>MNVTRRWRLLLGRYAEGDLPLSSEDQEVEDALSYLYDREYEMRGHRRVRPDGGGTLDPSHPMGLHWLKRSREIFPASALERMERDAIAEYGINELLGDPQAVETVHASADLAAVLLRTRGSLAPETSDGVRALIAKVIAEIMERLRPQFTTALTGSTALRRRSHHASLRNLDWRGTIAANLKNVDPQSGTMLVSDVRFLAGKRRRNLNWQVTLLVDQSLSMADSVLHSAISAAIIAGLPGITVRLLLFDTSVVDMSYLAEDPIEVLMTSQLGGGTDIAKALTYAERQIDQPSRSVVVLITDFDEGGSVSALVAATKRLAEAGVRLLGLASLAGDASPRYNRQVAARLANVGMEIAAMTPDHFANWLAEVTQ</sequence>
<comment type="caution">
    <text evidence="2">The sequence shown here is derived from an EMBL/GenBank/DDBJ whole genome shotgun (WGS) entry which is preliminary data.</text>
</comment>
<organism evidence="2 3">
    <name type="scientific">Scrofimicrobium canadense</name>
    <dbReference type="NCBI Taxonomy" id="2652290"/>
    <lineage>
        <taxon>Bacteria</taxon>
        <taxon>Bacillati</taxon>
        <taxon>Actinomycetota</taxon>
        <taxon>Actinomycetes</taxon>
        <taxon>Actinomycetales</taxon>
        <taxon>Actinomycetaceae</taxon>
        <taxon>Scrofimicrobium</taxon>
    </lineage>
</organism>
<dbReference type="SUPFAM" id="SSF53300">
    <property type="entry name" value="vWA-like"/>
    <property type="match status" value="1"/>
</dbReference>
<dbReference type="AlphaFoldDB" id="A0A6N7VU56"/>